<reference evidence="3" key="2">
    <citation type="submission" date="2015-01" db="EMBL/GenBank/DDBJ databases">
        <title>Evolutionary Origins and Diversification of the Mycorrhizal Mutualists.</title>
        <authorList>
            <consortium name="DOE Joint Genome Institute"/>
            <consortium name="Mycorrhizal Genomics Consortium"/>
            <person name="Kohler A."/>
            <person name="Kuo A."/>
            <person name="Nagy L.G."/>
            <person name="Floudas D."/>
            <person name="Copeland A."/>
            <person name="Barry K.W."/>
            <person name="Cichocki N."/>
            <person name="Veneault-Fourrey C."/>
            <person name="LaButti K."/>
            <person name="Lindquist E.A."/>
            <person name="Lipzen A."/>
            <person name="Lundell T."/>
            <person name="Morin E."/>
            <person name="Murat C."/>
            <person name="Riley R."/>
            <person name="Ohm R."/>
            <person name="Sun H."/>
            <person name="Tunlid A."/>
            <person name="Henrissat B."/>
            <person name="Grigoriev I.V."/>
            <person name="Hibbett D.S."/>
            <person name="Martin F."/>
        </authorList>
    </citation>
    <scope>NUCLEOTIDE SEQUENCE [LARGE SCALE GENOMIC DNA]</scope>
    <source>
        <strain evidence="3">F 1598</strain>
    </source>
</reference>
<dbReference type="GO" id="GO:0005525">
    <property type="term" value="F:GTP binding"/>
    <property type="evidence" value="ECO:0007669"/>
    <property type="project" value="InterPro"/>
</dbReference>
<dbReference type="InterPro" id="IPR006073">
    <property type="entry name" value="GTP-bd"/>
</dbReference>
<dbReference type="EMBL" id="KN833126">
    <property type="protein sequence ID" value="KIM72514.1"/>
    <property type="molecule type" value="Genomic_DNA"/>
</dbReference>
<dbReference type="Gene3D" id="3.40.50.300">
    <property type="entry name" value="P-loop containing nucleotide triphosphate hydrolases"/>
    <property type="match status" value="1"/>
</dbReference>
<dbReference type="Proteomes" id="UP000054166">
    <property type="component" value="Unassembled WGS sequence"/>
</dbReference>
<evidence type="ECO:0000313" key="2">
    <source>
        <dbReference type="EMBL" id="KIM72514.1"/>
    </source>
</evidence>
<dbReference type="InParanoid" id="A0A0C3EWX7"/>
<dbReference type="OrthoDB" id="8954335at2759"/>
<dbReference type="Pfam" id="PF01926">
    <property type="entry name" value="MMR_HSR1"/>
    <property type="match status" value="1"/>
</dbReference>
<organism evidence="2 3">
    <name type="scientific">Piloderma croceum (strain F 1598)</name>
    <dbReference type="NCBI Taxonomy" id="765440"/>
    <lineage>
        <taxon>Eukaryota</taxon>
        <taxon>Fungi</taxon>
        <taxon>Dikarya</taxon>
        <taxon>Basidiomycota</taxon>
        <taxon>Agaricomycotina</taxon>
        <taxon>Agaricomycetes</taxon>
        <taxon>Agaricomycetidae</taxon>
        <taxon>Atheliales</taxon>
        <taxon>Atheliaceae</taxon>
        <taxon>Piloderma</taxon>
    </lineage>
</organism>
<dbReference type="HOGENOM" id="CLU_050405_2_0_1"/>
<proteinExistence type="predicted"/>
<dbReference type="SUPFAM" id="SSF52540">
    <property type="entry name" value="P-loop containing nucleoside triphosphate hydrolases"/>
    <property type="match status" value="1"/>
</dbReference>
<protein>
    <recommendedName>
        <fullName evidence="1">G domain-containing protein</fullName>
    </recommendedName>
</protein>
<evidence type="ECO:0000313" key="3">
    <source>
        <dbReference type="Proteomes" id="UP000054166"/>
    </source>
</evidence>
<sequence>PVPNIIIFSMTGIGKSSVVNTLAGAQIADTSSDLVGCTFESACYELKIRGKPFKVHNTVRLGEGIKGTVPASQAIESLFHLLHKLEGGINLLVYIMRGPCLVDTARKNYHMFYEIFCDKKVPIVVVVRGLEEEEDRQVWWG</sequence>
<reference evidence="2 3" key="1">
    <citation type="submission" date="2014-04" db="EMBL/GenBank/DDBJ databases">
        <authorList>
            <consortium name="DOE Joint Genome Institute"/>
            <person name="Kuo A."/>
            <person name="Tarkka M."/>
            <person name="Buscot F."/>
            <person name="Kohler A."/>
            <person name="Nagy L.G."/>
            <person name="Floudas D."/>
            <person name="Copeland A."/>
            <person name="Barry K.W."/>
            <person name="Cichocki N."/>
            <person name="Veneault-Fourrey C."/>
            <person name="LaButti K."/>
            <person name="Lindquist E.A."/>
            <person name="Lipzen A."/>
            <person name="Lundell T."/>
            <person name="Morin E."/>
            <person name="Murat C."/>
            <person name="Sun H."/>
            <person name="Tunlid A."/>
            <person name="Henrissat B."/>
            <person name="Grigoriev I.V."/>
            <person name="Hibbett D.S."/>
            <person name="Martin F."/>
            <person name="Nordberg H.P."/>
            <person name="Cantor M.N."/>
            <person name="Hua S.X."/>
        </authorList>
    </citation>
    <scope>NUCLEOTIDE SEQUENCE [LARGE SCALE GENOMIC DNA]</scope>
    <source>
        <strain evidence="2 3">F 1598</strain>
    </source>
</reference>
<feature type="domain" description="G" evidence="1">
    <location>
        <begin position="5"/>
        <end position="65"/>
    </location>
</feature>
<dbReference type="AlphaFoldDB" id="A0A0C3EWX7"/>
<gene>
    <name evidence="2" type="ORF">PILCRDRAFT_81792</name>
</gene>
<keyword evidence="3" id="KW-1185">Reference proteome</keyword>
<dbReference type="InterPro" id="IPR027417">
    <property type="entry name" value="P-loop_NTPase"/>
</dbReference>
<accession>A0A0C3EWX7</accession>
<evidence type="ECO:0000259" key="1">
    <source>
        <dbReference type="Pfam" id="PF01926"/>
    </source>
</evidence>
<name>A0A0C3EWX7_PILCF</name>
<feature type="non-terminal residue" evidence="2">
    <location>
        <position position="1"/>
    </location>
</feature>